<evidence type="ECO:0000256" key="5">
    <source>
        <dbReference type="ARBA" id="ARBA00022679"/>
    </source>
</evidence>
<proteinExistence type="inferred from homology"/>
<comment type="similarity">
    <text evidence="3 11">Belongs to the UMP kinase family.</text>
</comment>
<comment type="pathway">
    <text evidence="2 11">Pyrimidine metabolism; CTP biosynthesis via de novo pathway; UDP from UMP (UMPK route): step 1/1.</text>
</comment>
<organism evidence="13 14">
    <name type="scientific">Halapricum desulfuricans</name>
    <dbReference type="NCBI Taxonomy" id="2841257"/>
    <lineage>
        <taxon>Archaea</taxon>
        <taxon>Methanobacteriati</taxon>
        <taxon>Methanobacteriota</taxon>
        <taxon>Stenosarchaea group</taxon>
        <taxon>Halobacteria</taxon>
        <taxon>Halobacteriales</taxon>
        <taxon>Haloarculaceae</taxon>
        <taxon>Halapricum</taxon>
    </lineage>
</organism>
<keyword evidence="4 11" id="KW-0963">Cytoplasm</keyword>
<evidence type="ECO:0000313" key="13">
    <source>
        <dbReference type="EMBL" id="QSG04763.1"/>
    </source>
</evidence>
<keyword evidence="7 11" id="KW-0418">Kinase</keyword>
<evidence type="ECO:0000256" key="2">
    <source>
        <dbReference type="ARBA" id="ARBA00004791"/>
    </source>
</evidence>
<dbReference type="RefSeq" id="WP_229114208.1">
    <property type="nucleotide sequence ID" value="NZ_CP064787.1"/>
</dbReference>
<evidence type="ECO:0000313" key="14">
    <source>
        <dbReference type="Proteomes" id="UP000663525"/>
    </source>
</evidence>
<dbReference type="NCBIfam" id="TIGR02076">
    <property type="entry name" value="pyrH_arch"/>
    <property type="match status" value="1"/>
</dbReference>
<feature type="binding site" evidence="11">
    <location>
        <position position="150"/>
    </location>
    <ligand>
        <name>ATP</name>
        <dbReference type="ChEBI" id="CHEBI:30616"/>
    </ligand>
</feature>
<evidence type="ECO:0000259" key="12">
    <source>
        <dbReference type="Pfam" id="PF00696"/>
    </source>
</evidence>
<sequence length="232" mass="24023">MKTVVSIGGSVLVPDLDAGRVEAYADVIGSLAAAGHDLGVVVGGGPTAREYIGAARSLGANEGELDQLGIDTTRLNARLLLAALDEDLASPTVPTDYEEAAESLHRDRVVVMGGVVPAQTTDAVSAALAEYVDADRLVFATSVPGVFDADPNEDPDAERYEEMTASELVKLVARGESLGSAGSNAPIDLLAAKVLDRSGIEAIVLDGTDPQAVERAVLEDDYEGTRIGPNHD</sequence>
<evidence type="ECO:0000256" key="6">
    <source>
        <dbReference type="ARBA" id="ARBA00022741"/>
    </source>
</evidence>
<feature type="binding site" evidence="11">
    <location>
        <position position="44"/>
    </location>
    <ligand>
        <name>UMP</name>
        <dbReference type="ChEBI" id="CHEBI:57865"/>
    </ligand>
</feature>
<dbReference type="InterPro" id="IPR011818">
    <property type="entry name" value="Uridylate_kinase_arch/spir"/>
</dbReference>
<dbReference type="EMBL" id="CP064787">
    <property type="protein sequence ID" value="QSG04763.1"/>
    <property type="molecule type" value="Genomic_DNA"/>
</dbReference>
<dbReference type="GO" id="GO:0044210">
    <property type="term" value="P:'de novo' CTP biosynthetic process"/>
    <property type="evidence" value="ECO:0007669"/>
    <property type="project" value="UniProtKB-UniRule"/>
</dbReference>
<feature type="domain" description="Aspartate/glutamate/uridylate kinase" evidence="12">
    <location>
        <begin position="1"/>
        <end position="206"/>
    </location>
</feature>
<feature type="binding site" evidence="11">
    <location>
        <position position="49"/>
    </location>
    <ligand>
        <name>ATP</name>
        <dbReference type="ChEBI" id="CHEBI:30616"/>
    </ligand>
</feature>
<evidence type="ECO:0000256" key="10">
    <source>
        <dbReference type="ARBA" id="ARBA00047767"/>
    </source>
</evidence>
<dbReference type="GO" id="GO:0005524">
    <property type="term" value="F:ATP binding"/>
    <property type="evidence" value="ECO:0007669"/>
    <property type="project" value="UniProtKB-KW"/>
</dbReference>
<dbReference type="GeneID" id="68854061"/>
<evidence type="ECO:0000256" key="8">
    <source>
        <dbReference type="ARBA" id="ARBA00022840"/>
    </source>
</evidence>
<dbReference type="SUPFAM" id="SSF53633">
    <property type="entry name" value="Carbamate kinase-like"/>
    <property type="match status" value="1"/>
</dbReference>
<dbReference type="UniPathway" id="UPA00159">
    <property type="reaction ID" value="UER00275"/>
</dbReference>
<comment type="caution">
    <text evidence="11">Lacks conserved residue(s) required for the propagation of feature annotation.</text>
</comment>
<reference evidence="13" key="1">
    <citation type="submission" date="2020-11" db="EMBL/GenBank/DDBJ databases">
        <title>Carbohydrate-dependent, anaerobic sulfur respiration: A novel catabolism in halophilic archaea.</title>
        <authorList>
            <person name="Sorokin D.Y."/>
            <person name="Messina E."/>
            <person name="Smedile F."/>
            <person name="La Cono V."/>
            <person name="Hallsworth J.E."/>
            <person name="Yakimov M.M."/>
        </authorList>
    </citation>
    <scope>NUCLEOTIDE SEQUENCE</scope>
    <source>
        <strain evidence="13">HSR12-1</strain>
    </source>
</reference>
<comment type="subcellular location">
    <subcellularLocation>
        <location evidence="1 11">Cytoplasm</location>
    </subcellularLocation>
</comment>
<keyword evidence="9 11" id="KW-0665">Pyrimidine biosynthesis</keyword>
<dbReference type="InterPro" id="IPR001048">
    <property type="entry name" value="Asp/Glu/Uridylate_kinase"/>
</dbReference>
<dbReference type="Pfam" id="PF00696">
    <property type="entry name" value="AA_kinase"/>
    <property type="match status" value="1"/>
</dbReference>
<evidence type="ECO:0000256" key="9">
    <source>
        <dbReference type="ARBA" id="ARBA00022975"/>
    </source>
</evidence>
<feature type="binding site" evidence="11">
    <location>
        <begin position="115"/>
        <end position="121"/>
    </location>
    <ligand>
        <name>UMP</name>
        <dbReference type="ChEBI" id="CHEBI:57865"/>
    </ligand>
</feature>
<dbReference type="HAMAP" id="MF_01220_A">
    <property type="entry name" value="PyrH_A"/>
    <property type="match status" value="1"/>
</dbReference>
<dbReference type="InterPro" id="IPR036393">
    <property type="entry name" value="AceGlu_kinase-like_sf"/>
</dbReference>
<comment type="function">
    <text evidence="11">Catalyzes the reversible phosphorylation of UMP to UDP.</text>
</comment>
<comment type="catalytic activity">
    <reaction evidence="10 11">
        <text>UMP + ATP = UDP + ADP</text>
        <dbReference type="Rhea" id="RHEA:24400"/>
        <dbReference type="ChEBI" id="CHEBI:30616"/>
        <dbReference type="ChEBI" id="CHEBI:57865"/>
        <dbReference type="ChEBI" id="CHEBI:58223"/>
        <dbReference type="ChEBI" id="CHEBI:456216"/>
        <dbReference type="EC" id="2.7.4.22"/>
    </reaction>
</comment>
<evidence type="ECO:0000256" key="4">
    <source>
        <dbReference type="ARBA" id="ARBA00022490"/>
    </source>
</evidence>
<name>A0A897N095_9EURY</name>
<keyword evidence="5 11" id="KW-0808">Transferase</keyword>
<dbReference type="GO" id="GO:0005737">
    <property type="term" value="C:cytoplasm"/>
    <property type="evidence" value="ECO:0007669"/>
    <property type="project" value="UniProtKB-SubCell"/>
</dbReference>
<dbReference type="EC" id="2.7.4.22" evidence="11"/>
<feature type="binding site" evidence="11">
    <location>
        <begin position="9"/>
        <end position="10"/>
    </location>
    <ligand>
        <name>ATP</name>
        <dbReference type="ChEBI" id="CHEBI:30616"/>
    </ligand>
</feature>
<dbReference type="GO" id="GO:0006225">
    <property type="term" value="P:UDP biosynthetic process"/>
    <property type="evidence" value="ECO:0007669"/>
    <property type="project" value="TreeGrafter"/>
</dbReference>
<dbReference type="PIRSF" id="PIRSF005650">
    <property type="entry name" value="Uridylate_kin"/>
    <property type="match status" value="1"/>
</dbReference>
<comment type="activity regulation">
    <text evidence="11">Inhibited by UTP.</text>
</comment>
<keyword evidence="6 11" id="KW-0547">Nucleotide-binding</keyword>
<dbReference type="PANTHER" id="PTHR42833">
    <property type="entry name" value="URIDYLATE KINASE"/>
    <property type="match status" value="1"/>
</dbReference>
<evidence type="ECO:0000256" key="1">
    <source>
        <dbReference type="ARBA" id="ARBA00004496"/>
    </source>
</evidence>
<evidence type="ECO:0000256" key="11">
    <source>
        <dbReference type="HAMAP-Rule" id="MF_01220"/>
    </source>
</evidence>
<evidence type="ECO:0000256" key="7">
    <source>
        <dbReference type="ARBA" id="ARBA00022777"/>
    </source>
</evidence>
<dbReference type="Proteomes" id="UP000663525">
    <property type="component" value="Chromosome"/>
</dbReference>
<feature type="binding site" evidence="11">
    <location>
        <position position="66"/>
    </location>
    <ligand>
        <name>UMP</name>
        <dbReference type="ChEBI" id="CHEBI:57865"/>
    </ligand>
</feature>
<dbReference type="Gene3D" id="3.40.1160.10">
    <property type="entry name" value="Acetylglutamate kinase-like"/>
    <property type="match status" value="1"/>
</dbReference>
<accession>A0A897N095</accession>
<dbReference type="AlphaFoldDB" id="A0A897N095"/>
<feature type="binding site" evidence="11">
    <location>
        <position position="147"/>
    </location>
    <ligand>
        <name>ATP</name>
        <dbReference type="ChEBI" id="CHEBI:30616"/>
    </ligand>
</feature>
<protein>
    <recommendedName>
        <fullName evidence="11">Uridylate kinase</fullName>
        <shortName evidence="11">UK</shortName>
        <ecNumber evidence="11">2.7.4.22</ecNumber>
    </recommendedName>
    <alternativeName>
        <fullName evidence="11">Uridine monophosphate kinase</fullName>
        <shortName evidence="11">UMP kinase</shortName>
        <shortName evidence="11">UMPK</shortName>
    </alternativeName>
</protein>
<dbReference type="GO" id="GO:0033862">
    <property type="term" value="F:UMP kinase activity"/>
    <property type="evidence" value="ECO:0007669"/>
    <property type="project" value="UniProtKB-EC"/>
</dbReference>
<feature type="binding site" evidence="11">
    <location>
        <position position="141"/>
    </location>
    <ligand>
        <name>ATP</name>
        <dbReference type="ChEBI" id="CHEBI:30616"/>
    </ligand>
</feature>
<keyword evidence="8 11" id="KW-0067">ATP-binding</keyword>
<feature type="binding site" evidence="11">
    <location>
        <position position="45"/>
    </location>
    <ligand>
        <name>ATP</name>
        <dbReference type="ChEBI" id="CHEBI:30616"/>
    </ligand>
</feature>
<dbReference type="PANTHER" id="PTHR42833:SF4">
    <property type="entry name" value="URIDYLATE KINASE PUMPKIN, CHLOROPLASTIC"/>
    <property type="match status" value="1"/>
</dbReference>
<dbReference type="InterPro" id="IPR011817">
    <property type="entry name" value="Uridylate_kinase"/>
</dbReference>
<comment type="subunit">
    <text evidence="11">Homohexamer.</text>
</comment>
<evidence type="ECO:0000256" key="3">
    <source>
        <dbReference type="ARBA" id="ARBA00007614"/>
    </source>
</evidence>
<gene>
    <name evidence="11 13" type="primary">pyrH</name>
    <name evidence="13" type="ORF">HSR121_0407</name>
</gene>